<feature type="domain" description="MOSC" evidence="1">
    <location>
        <begin position="35"/>
        <end position="171"/>
    </location>
</feature>
<dbReference type="RefSeq" id="WP_269315859.1">
    <property type="nucleotide sequence ID" value="NZ_CP098251.1"/>
</dbReference>
<reference evidence="2" key="1">
    <citation type="journal article" date="2022" name="Front. Microbiol.">
        <title>New perspectives on an old grouping: The genomic and phenotypic variability of Oxalobacter formigenes and the implications for calcium oxalate stone prevention.</title>
        <authorList>
            <person name="Chmiel J.A."/>
            <person name="Carr C."/>
            <person name="Stuivenberg G.A."/>
            <person name="Venema R."/>
            <person name="Chanyi R.M."/>
            <person name="Al K.F."/>
            <person name="Giguere D."/>
            <person name="Say H."/>
            <person name="Akouris P.P."/>
            <person name="Dominguez Romero S.A."/>
            <person name="Kwong A."/>
            <person name="Tai V."/>
            <person name="Koval S.F."/>
            <person name="Razvi H."/>
            <person name="Bjazevic J."/>
            <person name="Burton J.P."/>
        </authorList>
    </citation>
    <scope>NUCLEOTIDE SEQUENCE</scope>
    <source>
        <strain evidence="2">OxK</strain>
    </source>
</reference>
<dbReference type="InterPro" id="IPR005302">
    <property type="entry name" value="MoCF_Sase_C"/>
</dbReference>
<dbReference type="PANTHER" id="PTHR30212">
    <property type="entry name" value="PROTEIN YIIM"/>
    <property type="match status" value="1"/>
</dbReference>
<protein>
    <submittedName>
        <fullName evidence="2">MOSC domain-containing protein</fullName>
    </submittedName>
</protein>
<gene>
    <name evidence="2" type="ORF">NB646_09295</name>
</gene>
<dbReference type="SUPFAM" id="SSF50800">
    <property type="entry name" value="PK beta-barrel domain-like"/>
    <property type="match status" value="1"/>
</dbReference>
<dbReference type="AlphaFoldDB" id="A0A9E9LBF8"/>
<dbReference type="InterPro" id="IPR011037">
    <property type="entry name" value="Pyrv_Knase-like_insert_dom_sf"/>
</dbReference>
<dbReference type="PROSITE" id="PS51340">
    <property type="entry name" value="MOSC"/>
    <property type="match status" value="1"/>
</dbReference>
<dbReference type="EMBL" id="CP098251">
    <property type="protein sequence ID" value="WAV91008.1"/>
    <property type="molecule type" value="Genomic_DNA"/>
</dbReference>
<sequence>MNPKKHTQKETGLVTGLLCRHIFLDEQGQKYSVKRPIDGKAFLGRHGIEGQQEKEYYDDCENALLHYAYDHYEYWRQMLPESEQLLHHPGAFSENISALGMTEHTVCIGDIFRIGQAEVQVSYGREACHTMNERFGKPDMAREMHKHSRNGWFYRVLNEGHTQAGDTIVLLERPRPDWTLARIQDCLFGKSMERQTLQVLSRLPELAAAWKNIFAKRLETGKPEENAY</sequence>
<name>A0A9E9LBF8_9BURK</name>
<dbReference type="InterPro" id="IPR052353">
    <property type="entry name" value="Benzoxazolinone_Detox_Enz"/>
</dbReference>
<dbReference type="GO" id="GO:0003824">
    <property type="term" value="F:catalytic activity"/>
    <property type="evidence" value="ECO:0007669"/>
    <property type="project" value="InterPro"/>
</dbReference>
<dbReference type="Pfam" id="PF03475">
    <property type="entry name" value="YiiM_3-alpha"/>
    <property type="match status" value="1"/>
</dbReference>
<proteinExistence type="predicted"/>
<dbReference type="InterPro" id="IPR005163">
    <property type="entry name" value="Tri_helical_YiiM-like"/>
</dbReference>
<dbReference type="Gene3D" id="2.40.33.20">
    <property type="entry name" value="PK beta-barrel domain-like"/>
    <property type="match status" value="1"/>
</dbReference>
<dbReference type="Pfam" id="PF03473">
    <property type="entry name" value="MOSC"/>
    <property type="match status" value="1"/>
</dbReference>
<dbReference type="GO" id="GO:0030170">
    <property type="term" value="F:pyridoxal phosphate binding"/>
    <property type="evidence" value="ECO:0007669"/>
    <property type="project" value="InterPro"/>
</dbReference>
<evidence type="ECO:0000313" key="2">
    <source>
        <dbReference type="EMBL" id="WAV91008.1"/>
    </source>
</evidence>
<dbReference type="Proteomes" id="UP001164819">
    <property type="component" value="Chromosome"/>
</dbReference>
<dbReference type="PANTHER" id="PTHR30212:SF2">
    <property type="entry name" value="PROTEIN YIIM"/>
    <property type="match status" value="1"/>
</dbReference>
<organism evidence="2">
    <name type="scientific">Oxalobacter aliiformigenes</name>
    <dbReference type="NCBI Taxonomy" id="2946593"/>
    <lineage>
        <taxon>Bacteria</taxon>
        <taxon>Pseudomonadati</taxon>
        <taxon>Pseudomonadota</taxon>
        <taxon>Betaproteobacteria</taxon>
        <taxon>Burkholderiales</taxon>
        <taxon>Oxalobacteraceae</taxon>
        <taxon>Oxalobacter</taxon>
    </lineage>
</organism>
<dbReference type="GO" id="GO:0030151">
    <property type="term" value="F:molybdenum ion binding"/>
    <property type="evidence" value="ECO:0007669"/>
    <property type="project" value="InterPro"/>
</dbReference>
<evidence type="ECO:0000259" key="1">
    <source>
        <dbReference type="PROSITE" id="PS51340"/>
    </source>
</evidence>
<accession>A0A9E9LBF8</accession>